<accession>A0A4Q9LVA9</accession>
<gene>
    <name evidence="2" type="ORF">CWI38_0726p0010</name>
</gene>
<comment type="caution">
    <text evidence="2">The sequence shown here is derived from an EMBL/GenBank/DDBJ whole genome shotgun (WGS) entry which is preliminary data.</text>
</comment>
<sequence>MGTILLTLLIIQFGLLSDRKKTRGITKIFDNTRNQSATSIRKRPSTNSEDTIVKNFETLNTNLNILLCLSQVSNSKKNEYCKEEISGQNIRILSKIFSVEKTIYYSFTKNDMILKAEILNFVNTINEILNKKLYFFMCDLIVFSLINREDFRSKLQEGYILYASFLLEVIESQIEKIIENTSKSIKVPLNSTEKNDNTYKLEKGFLHIRLLVSKILFVMKDNNYSANVYFPQSLLSFFSSLTIQTLDVIESPLFKVFIDLLFPLNFYGGEKFAISSLNAIFDLITKLISKIPTKRTSILQTARNILIGYSDEKLVHFSFETLNFLLQKYKNEVIQDYFSRLNNKYKTLYCEENIPSKESDVKNIYKVLIQSQMCLYSYKVYLPEYSLYLVKDSVQN</sequence>
<keyword evidence="1" id="KW-0732">Signal</keyword>
<proteinExistence type="predicted"/>
<dbReference type="EMBL" id="PITK01000726">
    <property type="protein sequence ID" value="TBU12514.1"/>
    <property type="molecule type" value="Genomic_DNA"/>
</dbReference>
<reference evidence="2 3" key="1">
    <citation type="submission" date="2017-12" db="EMBL/GenBank/DDBJ databases">
        <authorList>
            <person name="Pombert J.-F."/>
            <person name="Haag K.L."/>
            <person name="Ebert D."/>
        </authorList>
    </citation>
    <scope>NUCLEOTIDE SEQUENCE [LARGE SCALE GENOMIC DNA]</scope>
    <source>
        <strain evidence="2">IL-G-3</strain>
    </source>
</reference>
<feature type="signal peptide" evidence="1">
    <location>
        <begin position="1"/>
        <end position="24"/>
    </location>
</feature>
<name>A0A4Q9LVA9_9MICR</name>
<dbReference type="AlphaFoldDB" id="A0A4Q9LVA9"/>
<evidence type="ECO:0000256" key="1">
    <source>
        <dbReference type="SAM" id="SignalP"/>
    </source>
</evidence>
<dbReference type="VEuPathDB" id="MicrosporidiaDB:CWI38_0726p0010"/>
<protein>
    <submittedName>
        <fullName evidence="2">Uncharacterized protein</fullName>
    </submittedName>
</protein>
<keyword evidence="3" id="KW-1185">Reference proteome</keyword>
<evidence type="ECO:0000313" key="2">
    <source>
        <dbReference type="EMBL" id="TBU12514.1"/>
    </source>
</evidence>
<evidence type="ECO:0000313" key="3">
    <source>
        <dbReference type="Proteomes" id="UP000292282"/>
    </source>
</evidence>
<organism evidence="2 3">
    <name type="scientific">Hamiltosporidium tvaerminnensis</name>
    <dbReference type="NCBI Taxonomy" id="1176355"/>
    <lineage>
        <taxon>Eukaryota</taxon>
        <taxon>Fungi</taxon>
        <taxon>Fungi incertae sedis</taxon>
        <taxon>Microsporidia</taxon>
        <taxon>Dubosqiidae</taxon>
        <taxon>Hamiltosporidium</taxon>
    </lineage>
</organism>
<dbReference type="Proteomes" id="UP000292282">
    <property type="component" value="Unassembled WGS sequence"/>
</dbReference>
<feature type="chain" id="PRO_5020720141" evidence="1">
    <location>
        <begin position="25"/>
        <end position="396"/>
    </location>
</feature>